<dbReference type="PANTHER" id="PTHR42765:SF1">
    <property type="entry name" value="ISOLEUCINE--TRNA LIGASE, MITOCHONDRIAL"/>
    <property type="match status" value="1"/>
</dbReference>
<evidence type="ECO:0000256" key="6">
    <source>
        <dbReference type="ARBA" id="ARBA00022840"/>
    </source>
</evidence>
<dbReference type="PRINTS" id="PR00984">
    <property type="entry name" value="TRNASYNTHILE"/>
</dbReference>
<dbReference type="OrthoDB" id="10264412at2759"/>
<evidence type="ECO:0000256" key="10">
    <source>
        <dbReference type="ARBA" id="ARBA00048359"/>
    </source>
</evidence>
<dbReference type="SUPFAM" id="SSF50677">
    <property type="entry name" value="ValRS/IleRS/LeuRS editing domain"/>
    <property type="match status" value="1"/>
</dbReference>
<evidence type="ECO:0000256" key="12">
    <source>
        <dbReference type="SAM" id="MobiDB-lite"/>
    </source>
</evidence>
<accession>A0A0D2URP6</accession>
<proteinExistence type="inferred from homology"/>
<evidence type="ECO:0000256" key="1">
    <source>
        <dbReference type="ARBA" id="ARBA00004173"/>
    </source>
</evidence>
<dbReference type="SUPFAM" id="SSF52374">
    <property type="entry name" value="Nucleotidylyl transferase"/>
    <property type="match status" value="1"/>
</dbReference>
<dbReference type="InterPro" id="IPR033708">
    <property type="entry name" value="Anticodon_Ile_BEm"/>
</dbReference>
<evidence type="ECO:0000313" key="15">
    <source>
        <dbReference type="EMBL" id="KJE97616.1"/>
    </source>
</evidence>
<comment type="similarity">
    <text evidence="2 11">Belongs to the class-I aminoacyl-tRNA synthetase family.</text>
</comment>
<dbReference type="GO" id="GO:0005739">
    <property type="term" value="C:mitochondrion"/>
    <property type="evidence" value="ECO:0007669"/>
    <property type="project" value="UniProtKB-SubCell"/>
</dbReference>
<keyword evidence="16" id="KW-1185">Reference proteome</keyword>
<dbReference type="Gene3D" id="1.10.730.20">
    <property type="match status" value="1"/>
</dbReference>
<evidence type="ECO:0000313" key="16">
    <source>
        <dbReference type="Proteomes" id="UP000008743"/>
    </source>
</evidence>
<evidence type="ECO:0000256" key="8">
    <source>
        <dbReference type="ARBA" id="ARBA00023146"/>
    </source>
</evidence>
<dbReference type="GO" id="GO:0006428">
    <property type="term" value="P:isoleucyl-tRNA aminoacylation"/>
    <property type="evidence" value="ECO:0007669"/>
    <property type="project" value="InterPro"/>
</dbReference>
<dbReference type="GO" id="GO:0000049">
    <property type="term" value="F:tRNA binding"/>
    <property type="evidence" value="ECO:0007669"/>
    <property type="project" value="InterPro"/>
</dbReference>
<dbReference type="InterPro" id="IPR009008">
    <property type="entry name" value="Val/Leu/Ile-tRNA-synth_edit"/>
</dbReference>
<dbReference type="STRING" id="595528.A0A0D2URP6"/>
<dbReference type="eggNOG" id="KOG0433">
    <property type="taxonomic scope" value="Eukaryota"/>
</dbReference>
<dbReference type="SUPFAM" id="SSF47323">
    <property type="entry name" value="Anticodon-binding domain of a subclass of class I aminoacyl-tRNA synthetases"/>
    <property type="match status" value="1"/>
</dbReference>
<dbReference type="Gene3D" id="1.10.10.830">
    <property type="entry name" value="Ile-tRNA synthetase CP2 domain-like"/>
    <property type="match status" value="1"/>
</dbReference>
<comment type="catalytic activity">
    <reaction evidence="10">
        <text>tRNA(Ile) + L-isoleucine + ATP = L-isoleucyl-tRNA(Ile) + AMP + diphosphate</text>
        <dbReference type="Rhea" id="RHEA:11060"/>
        <dbReference type="Rhea" id="RHEA-COMP:9666"/>
        <dbReference type="Rhea" id="RHEA-COMP:9695"/>
        <dbReference type="ChEBI" id="CHEBI:30616"/>
        <dbReference type="ChEBI" id="CHEBI:33019"/>
        <dbReference type="ChEBI" id="CHEBI:58045"/>
        <dbReference type="ChEBI" id="CHEBI:78442"/>
        <dbReference type="ChEBI" id="CHEBI:78528"/>
        <dbReference type="ChEBI" id="CHEBI:456215"/>
        <dbReference type="EC" id="6.1.1.5"/>
    </reaction>
</comment>
<dbReference type="HAMAP" id="MF_02002">
    <property type="entry name" value="Ile_tRNA_synth_type1"/>
    <property type="match status" value="1"/>
</dbReference>
<keyword evidence="5 11" id="KW-0547">Nucleotide-binding</keyword>
<dbReference type="InterPro" id="IPR050081">
    <property type="entry name" value="Ile-tRNA_ligase"/>
</dbReference>
<feature type="region of interest" description="Disordered" evidence="12">
    <location>
        <begin position="18"/>
        <end position="72"/>
    </location>
</feature>
<name>A0A0D2URP6_CAPO3</name>
<dbReference type="InterPro" id="IPR002300">
    <property type="entry name" value="aa-tRNA-synth_Ia"/>
</dbReference>
<feature type="region of interest" description="Disordered" evidence="12">
    <location>
        <begin position="157"/>
        <end position="204"/>
    </location>
</feature>
<evidence type="ECO:0000256" key="7">
    <source>
        <dbReference type="ARBA" id="ARBA00022917"/>
    </source>
</evidence>
<evidence type="ECO:0000256" key="11">
    <source>
        <dbReference type="RuleBase" id="RU363035"/>
    </source>
</evidence>
<gene>
    <name evidence="15" type="ORF">CAOG_007444</name>
</gene>
<feature type="compositionally biased region" description="Basic residues" evidence="12">
    <location>
        <begin position="18"/>
        <end position="27"/>
    </location>
</feature>
<dbReference type="Pfam" id="PF00133">
    <property type="entry name" value="tRNA-synt_1"/>
    <property type="match status" value="1"/>
</dbReference>
<dbReference type="CDD" id="cd07960">
    <property type="entry name" value="Anticodon_Ia_Ile_BEm"/>
    <property type="match status" value="1"/>
</dbReference>
<feature type="domain" description="Methionyl/Valyl/Leucyl/Isoleucyl-tRNA synthetase anticodon-binding" evidence="14">
    <location>
        <begin position="926"/>
        <end position="1074"/>
    </location>
</feature>
<organism evidence="15 16">
    <name type="scientific">Capsaspora owczarzaki (strain ATCC 30864)</name>
    <dbReference type="NCBI Taxonomy" id="595528"/>
    <lineage>
        <taxon>Eukaryota</taxon>
        <taxon>Filasterea</taxon>
        <taxon>Capsaspora</taxon>
    </lineage>
</organism>
<dbReference type="AlphaFoldDB" id="A0A0D2URP6"/>
<dbReference type="InterPro" id="IPR001412">
    <property type="entry name" value="aa-tRNA-synth_I_CS"/>
</dbReference>
<evidence type="ECO:0000256" key="4">
    <source>
        <dbReference type="ARBA" id="ARBA00022598"/>
    </source>
</evidence>
<dbReference type="EC" id="6.1.1.5" evidence="3"/>
<dbReference type="Gene3D" id="3.90.740.10">
    <property type="entry name" value="Valyl/Leucyl/Isoleucyl-tRNA synthetase, editing domain"/>
    <property type="match status" value="1"/>
</dbReference>
<dbReference type="InterPro" id="IPR009080">
    <property type="entry name" value="tRNAsynth_Ia_anticodon-bd"/>
</dbReference>
<dbReference type="Gene3D" id="3.40.50.620">
    <property type="entry name" value="HUPs"/>
    <property type="match status" value="2"/>
</dbReference>
<dbReference type="InterPro" id="IPR013155">
    <property type="entry name" value="M/V/L/I-tRNA-synth_anticd-bd"/>
</dbReference>
<dbReference type="PhylomeDB" id="A0A0D2URP6"/>
<reference evidence="16" key="1">
    <citation type="submission" date="2011-02" db="EMBL/GenBank/DDBJ databases">
        <title>The Genome Sequence of Capsaspora owczarzaki ATCC 30864.</title>
        <authorList>
            <person name="Russ C."/>
            <person name="Cuomo C."/>
            <person name="Burger G."/>
            <person name="Gray M.W."/>
            <person name="Holland P.W.H."/>
            <person name="King N."/>
            <person name="Lang F.B.F."/>
            <person name="Roger A.J."/>
            <person name="Ruiz-Trillo I."/>
            <person name="Young S.K."/>
            <person name="Zeng Q."/>
            <person name="Gargeya S."/>
            <person name="Alvarado L."/>
            <person name="Berlin A."/>
            <person name="Chapman S.B."/>
            <person name="Chen Z."/>
            <person name="Freedman E."/>
            <person name="Gellesch M."/>
            <person name="Goldberg J."/>
            <person name="Griggs A."/>
            <person name="Gujja S."/>
            <person name="Heilman E."/>
            <person name="Heiman D."/>
            <person name="Howarth C."/>
            <person name="Mehta T."/>
            <person name="Neiman D."/>
            <person name="Pearson M."/>
            <person name="Roberts A."/>
            <person name="Saif S."/>
            <person name="Shea T."/>
            <person name="Shenoy N."/>
            <person name="Sisk P."/>
            <person name="Stolte C."/>
            <person name="Sykes S."/>
            <person name="White J."/>
            <person name="Yandava C."/>
            <person name="Haas B."/>
            <person name="Nusbaum C."/>
            <person name="Birren B."/>
        </authorList>
    </citation>
    <scope>NUCLEOTIDE SEQUENCE</scope>
    <source>
        <strain evidence="16">ATCC 30864</strain>
    </source>
</reference>
<comment type="subcellular location">
    <subcellularLocation>
        <location evidence="1">Mitochondrion</location>
    </subcellularLocation>
</comment>
<feature type="compositionally biased region" description="Low complexity" evidence="12">
    <location>
        <begin position="48"/>
        <end position="72"/>
    </location>
</feature>
<dbReference type="Proteomes" id="UP000008743">
    <property type="component" value="Unassembled WGS sequence"/>
</dbReference>
<evidence type="ECO:0000259" key="14">
    <source>
        <dbReference type="Pfam" id="PF08264"/>
    </source>
</evidence>
<sequence>MLAAAARALTARQCLLHHHHHHHHHHQQQYQLHHHQYEQHGRVRRWIASHSSSSSSSANTPSNTLSSSSSSSSSSAAAAEHALSATAAAAAAASAAAADANANPMHAFKASLLLPRADGFPLWPKNINEHEASVLKRTGGASQALYDWQLSGDRSAATLPRQQPPEQPRHRDPATPSQSPADEIMDQKQESVERGSITPEAGLPAESSSFKLSQANDAKHPLFILHDGPPYANGQLHLGHAMNKILKDIVVRHKVLRGNRVHFVPGWDCHGLPIELKALGDSLTKHVEFTPAQLRTKAAQFAREAMEMQRKEFMSWGVLGDWQHPYLTMTPSYEARQLQVFYQLYTKKLIYRGLKPVHWSPSTQTALAEAELEYQDNHVSVAAHVRFELPANHKAALLQAANWQDAGAVDRAALSDNLAVSMVVWTTTPWTIPSNQAIAINTSLDYSLLHVTEAVQPASPGRKWLTQTIMPSRSRDQVILVATPLVPSIVQDFATAQSQVKQVASISGASLLALGLQATHPLEAHRTVPIIHGSHVTADAGTGLVHTAPAHGVDDFIVCKTNNIPLLNLVDERGCYKADVAHGLAGLQVLTVGNAKVLELLEQADRLLLAKPLKHRYPYDWRSKKPVITLATKQWFASLTNVKHDALQAILGVELVPAVSRNRLAAMLGGRNDWCISRQRSWGVPIPVFYNKETGEPLLDDDMFAHIHQLVLQQGTDCWFTKSVAELLPASKASMAEQLVKGTDTMDVWFDSGTSWMLVQQLAAQQQQQQQKQADKPAPAPVVADLVLEGSDQHRGWFQSSLLTSVIARGVAPFKTIVTHGFLLDERGRKMSKSLGNVVEPARITHGGSAGAKGGEPWTAAGTDVLRAWAASADYSADVVISKDAIKAQTQIVKKIRNTFRYLLGNLHDFDPAKHLVPLASLRLVDRVVLQRTSALWDSVQQGYESYAFARASLAITTFCNVELSGFYFELSKDRLYAAGAESPERRAAQTVLYHAVVTICKAVAPVLCHLADEVWSHLQGNPEQSVLLGHQAAASSLGDVEPSLAAAWPALLNLRAVVNRALQVPRFAQQIGSPLDADVTLELSPGSIEALQTLFSNSSASLEEQLAELFITSQVRLVDRPEPASARLLHTQREELEGLGPSVTPIAVHVSRAALHKCPRCWRFTAQEPAHLCQRCAKLNV</sequence>
<feature type="domain" description="Aminoacyl-tRNA synthetase class Ia" evidence="13">
    <location>
        <begin position="207"/>
        <end position="881"/>
    </location>
</feature>
<dbReference type="PANTHER" id="PTHR42765">
    <property type="entry name" value="SOLEUCYL-TRNA SYNTHETASE"/>
    <property type="match status" value="1"/>
</dbReference>
<evidence type="ECO:0000256" key="2">
    <source>
        <dbReference type="ARBA" id="ARBA00005594"/>
    </source>
</evidence>
<protein>
    <recommendedName>
        <fullName evidence="3">isoleucine--tRNA ligase</fullName>
        <ecNumber evidence="3">6.1.1.5</ecNumber>
    </recommendedName>
    <alternativeName>
        <fullName evidence="9">Isoleucyl-tRNA synthetase</fullName>
    </alternativeName>
</protein>
<dbReference type="InterPro" id="IPR014729">
    <property type="entry name" value="Rossmann-like_a/b/a_fold"/>
</dbReference>
<dbReference type="NCBIfam" id="TIGR00392">
    <property type="entry name" value="ileS"/>
    <property type="match status" value="1"/>
</dbReference>
<evidence type="ECO:0000256" key="3">
    <source>
        <dbReference type="ARBA" id="ARBA00013165"/>
    </source>
</evidence>
<keyword evidence="6 11" id="KW-0067">ATP-binding</keyword>
<dbReference type="InterPro" id="IPR023585">
    <property type="entry name" value="Ile-tRNA-ligase_type1"/>
</dbReference>
<dbReference type="FunFam" id="3.40.50.620:FF:000111">
    <property type="entry name" value="Mitochondrial isoleucyl-tRNA synthetase"/>
    <property type="match status" value="1"/>
</dbReference>
<dbReference type="PROSITE" id="PS00178">
    <property type="entry name" value="AA_TRNA_LIGASE_I"/>
    <property type="match status" value="1"/>
</dbReference>
<dbReference type="Pfam" id="PF08264">
    <property type="entry name" value="Anticodon_1"/>
    <property type="match status" value="1"/>
</dbReference>
<evidence type="ECO:0000256" key="5">
    <source>
        <dbReference type="ARBA" id="ARBA00022741"/>
    </source>
</evidence>
<dbReference type="FunCoup" id="A0A0D2URP6">
    <property type="interactions" value="398"/>
</dbReference>
<dbReference type="GO" id="GO:0002161">
    <property type="term" value="F:aminoacyl-tRNA deacylase activity"/>
    <property type="evidence" value="ECO:0007669"/>
    <property type="project" value="InterPro"/>
</dbReference>
<dbReference type="EMBL" id="KE346374">
    <property type="protein sequence ID" value="KJE97616.1"/>
    <property type="molecule type" value="Genomic_DNA"/>
</dbReference>
<dbReference type="InParanoid" id="A0A0D2URP6"/>
<dbReference type="InterPro" id="IPR002301">
    <property type="entry name" value="Ile-tRNA-ligase"/>
</dbReference>
<dbReference type="GO" id="GO:0032543">
    <property type="term" value="P:mitochondrial translation"/>
    <property type="evidence" value="ECO:0007669"/>
    <property type="project" value="TreeGrafter"/>
</dbReference>
<keyword evidence="4 11" id="KW-0436">Ligase</keyword>
<evidence type="ECO:0000259" key="13">
    <source>
        <dbReference type="Pfam" id="PF00133"/>
    </source>
</evidence>
<dbReference type="GO" id="GO:0004822">
    <property type="term" value="F:isoleucine-tRNA ligase activity"/>
    <property type="evidence" value="ECO:0007669"/>
    <property type="project" value="UniProtKB-EC"/>
</dbReference>
<dbReference type="GO" id="GO:0005524">
    <property type="term" value="F:ATP binding"/>
    <property type="evidence" value="ECO:0007669"/>
    <property type="project" value="UniProtKB-KW"/>
</dbReference>
<evidence type="ECO:0000256" key="9">
    <source>
        <dbReference type="ARBA" id="ARBA00032665"/>
    </source>
</evidence>
<keyword evidence="8 11" id="KW-0030">Aminoacyl-tRNA synthetase</keyword>
<keyword evidence="7 11" id="KW-0648">Protein biosynthesis</keyword>